<name>A0A4Y2X4L0_ARAVE</name>
<accession>A0A4Y2X4L0</accession>
<evidence type="ECO:0000313" key="2">
    <source>
        <dbReference type="Proteomes" id="UP000499080"/>
    </source>
</evidence>
<comment type="caution">
    <text evidence="1">The sequence shown here is derived from an EMBL/GenBank/DDBJ whole genome shotgun (WGS) entry which is preliminary data.</text>
</comment>
<sequence>RRKGLDGSSAETPGLLTDPVPISTSYDSLTDAWAPTVHKLCHNQDFFGLCDTHSSSAYRQFNSNFTCGDPIILPCELIHGTVGHNVRLPRVWQVLHGYVSRLITLTPPEYGAPCETLLSVNLCHPAINL</sequence>
<feature type="non-terminal residue" evidence="1">
    <location>
        <position position="1"/>
    </location>
</feature>
<dbReference type="Proteomes" id="UP000499080">
    <property type="component" value="Unassembled WGS sequence"/>
</dbReference>
<proteinExistence type="predicted"/>
<protein>
    <submittedName>
        <fullName evidence="1">Uncharacterized protein</fullName>
    </submittedName>
</protein>
<reference evidence="1 2" key="1">
    <citation type="journal article" date="2019" name="Sci. Rep.">
        <title>Orb-weaving spider Araneus ventricosus genome elucidates the spidroin gene catalogue.</title>
        <authorList>
            <person name="Kono N."/>
            <person name="Nakamura H."/>
            <person name="Ohtoshi R."/>
            <person name="Moran D.A.P."/>
            <person name="Shinohara A."/>
            <person name="Yoshida Y."/>
            <person name="Fujiwara M."/>
            <person name="Mori M."/>
            <person name="Tomita M."/>
            <person name="Arakawa K."/>
        </authorList>
    </citation>
    <scope>NUCLEOTIDE SEQUENCE [LARGE SCALE GENOMIC DNA]</scope>
</reference>
<evidence type="ECO:0000313" key="1">
    <source>
        <dbReference type="EMBL" id="GBO44046.1"/>
    </source>
</evidence>
<keyword evidence="2" id="KW-1185">Reference proteome</keyword>
<dbReference type="EMBL" id="BGPR01070651">
    <property type="protein sequence ID" value="GBO44046.1"/>
    <property type="molecule type" value="Genomic_DNA"/>
</dbReference>
<gene>
    <name evidence="1" type="ORF">AVEN_22679_1</name>
</gene>
<dbReference type="AlphaFoldDB" id="A0A4Y2X4L0"/>
<organism evidence="1 2">
    <name type="scientific">Araneus ventricosus</name>
    <name type="common">Orbweaver spider</name>
    <name type="synonym">Epeira ventricosa</name>
    <dbReference type="NCBI Taxonomy" id="182803"/>
    <lineage>
        <taxon>Eukaryota</taxon>
        <taxon>Metazoa</taxon>
        <taxon>Ecdysozoa</taxon>
        <taxon>Arthropoda</taxon>
        <taxon>Chelicerata</taxon>
        <taxon>Arachnida</taxon>
        <taxon>Araneae</taxon>
        <taxon>Araneomorphae</taxon>
        <taxon>Entelegynae</taxon>
        <taxon>Araneoidea</taxon>
        <taxon>Araneidae</taxon>
        <taxon>Araneus</taxon>
    </lineage>
</organism>